<dbReference type="InterPro" id="IPR041805">
    <property type="entry name" value="ASMase/PPN1_MPP"/>
</dbReference>
<dbReference type="GeneID" id="109538202"/>
<dbReference type="Pfam" id="PF19272">
    <property type="entry name" value="ASMase_C"/>
    <property type="match status" value="1"/>
</dbReference>
<name>A0AAR5PIM8_DENPD</name>
<evidence type="ECO:0000256" key="8">
    <source>
        <dbReference type="SAM" id="MobiDB-lite"/>
    </source>
</evidence>
<comment type="similarity">
    <text evidence="2">Belongs to the acid sphingomyelinase family.</text>
</comment>
<dbReference type="InterPro" id="IPR045473">
    <property type="entry name" value="ASM_C"/>
</dbReference>
<proteinExistence type="inferred from homology"/>
<dbReference type="PANTHER" id="PTHR10340">
    <property type="entry name" value="SPHINGOMYELIN PHOSPHODIESTERASE"/>
    <property type="match status" value="1"/>
</dbReference>
<evidence type="ECO:0000313" key="12">
    <source>
        <dbReference type="Proteomes" id="UP000019118"/>
    </source>
</evidence>
<evidence type="ECO:0000256" key="9">
    <source>
        <dbReference type="SAM" id="SignalP"/>
    </source>
</evidence>
<keyword evidence="7" id="KW-0325">Glycoprotein</keyword>
<dbReference type="KEGG" id="dpa:109538202"/>
<evidence type="ECO:0000256" key="5">
    <source>
        <dbReference type="ARBA" id="ARBA00022801"/>
    </source>
</evidence>
<evidence type="ECO:0000256" key="7">
    <source>
        <dbReference type="ARBA" id="ARBA00023180"/>
    </source>
</evidence>
<sequence>MRKWWFSFVGLFLTVVARRDDFDRIGYFWQITDIHYDPQVTLHGDYKKGCVRHENMEGSSSSRNGNKGPRRLNSPNENLGTYGEYHCDSTWELLESAAKFMKSKQSDNIEFVLWTGDGLSHFAIKHLSENHQLELVKALTDLLGKTFPAQFVFPALGHDDPPFEKRLGKMWSKWLPTDSIKTFETGGYYIIERKPRKLHIVVLNTDLMRRSDTDEDASKQWKWLEGVLNKFEQNKEKVYLVGHVAPGRDERQRGLFSPAHKAYTSFHNQKYIEIIRNYSRVIAGQFFGHLHSDTFRIMLDKNGRPISWAMIAPSITPKRNHVGPNNPSLRLYKFNKDTGQVFDYSQYYMDLSESNLHAKAEWVVEYNFTSYYGINEITSENLHHLARKFVNSDQEITSLFERYHRANTVKVLPHPRDECDLSCVHNHYCAITHIDYRDFEDCIKRTALTRSAAERHLSSFSSLFVITVLVILSSFP</sequence>
<evidence type="ECO:0000313" key="11">
    <source>
        <dbReference type="EnsemblMetazoa" id="XP_019760900.1"/>
    </source>
</evidence>
<feature type="domain" description="Sphingomyelin phosphodiesterase C-terminal" evidence="10">
    <location>
        <begin position="305"/>
        <end position="447"/>
    </location>
</feature>
<feature type="signal peptide" evidence="9">
    <location>
        <begin position="1"/>
        <end position="19"/>
    </location>
</feature>
<dbReference type="PANTHER" id="PTHR10340:SF57">
    <property type="entry name" value="METALLOPHOS DOMAIN-CONTAINING PROTEIN"/>
    <property type="match status" value="1"/>
</dbReference>
<organism evidence="11 12">
    <name type="scientific">Dendroctonus ponderosae</name>
    <name type="common">Mountain pine beetle</name>
    <dbReference type="NCBI Taxonomy" id="77166"/>
    <lineage>
        <taxon>Eukaryota</taxon>
        <taxon>Metazoa</taxon>
        <taxon>Ecdysozoa</taxon>
        <taxon>Arthropoda</taxon>
        <taxon>Hexapoda</taxon>
        <taxon>Insecta</taxon>
        <taxon>Pterygota</taxon>
        <taxon>Neoptera</taxon>
        <taxon>Endopterygota</taxon>
        <taxon>Coleoptera</taxon>
        <taxon>Polyphaga</taxon>
        <taxon>Cucujiformia</taxon>
        <taxon>Curculionidae</taxon>
        <taxon>Scolytinae</taxon>
        <taxon>Dendroctonus</taxon>
    </lineage>
</organism>
<keyword evidence="6" id="KW-0862">Zinc</keyword>
<keyword evidence="12" id="KW-1185">Reference proteome</keyword>
<dbReference type="AlphaFoldDB" id="A0AAR5PIM8"/>
<comment type="cofactor">
    <cofactor evidence="1">
        <name>Zn(2+)</name>
        <dbReference type="ChEBI" id="CHEBI:29105"/>
    </cofactor>
</comment>
<evidence type="ECO:0000256" key="2">
    <source>
        <dbReference type="ARBA" id="ARBA00008234"/>
    </source>
</evidence>
<evidence type="ECO:0000256" key="4">
    <source>
        <dbReference type="ARBA" id="ARBA00022729"/>
    </source>
</evidence>
<dbReference type="GO" id="GO:0005615">
    <property type="term" value="C:extracellular space"/>
    <property type="evidence" value="ECO:0007669"/>
    <property type="project" value="TreeGrafter"/>
</dbReference>
<evidence type="ECO:0000256" key="6">
    <source>
        <dbReference type="ARBA" id="ARBA00022833"/>
    </source>
</evidence>
<evidence type="ECO:0000256" key="3">
    <source>
        <dbReference type="ARBA" id="ARBA00022723"/>
    </source>
</evidence>
<dbReference type="Proteomes" id="UP000019118">
    <property type="component" value="Unassembled WGS sequence"/>
</dbReference>
<dbReference type="InterPro" id="IPR029052">
    <property type="entry name" value="Metallo-depent_PP-like"/>
</dbReference>
<dbReference type="EnsemblMetazoa" id="XM_019905341.1">
    <property type="protein sequence ID" value="XP_019760900.1"/>
    <property type="gene ID" value="LOC109538202"/>
</dbReference>
<dbReference type="GO" id="GO:0046872">
    <property type="term" value="F:metal ion binding"/>
    <property type="evidence" value="ECO:0007669"/>
    <property type="project" value="UniProtKB-KW"/>
</dbReference>
<keyword evidence="5" id="KW-0378">Hydrolase</keyword>
<dbReference type="SUPFAM" id="SSF56300">
    <property type="entry name" value="Metallo-dependent phosphatases"/>
    <property type="match status" value="1"/>
</dbReference>
<reference evidence="12" key="1">
    <citation type="journal article" date="2013" name="Genome Biol.">
        <title>Draft genome of the mountain pine beetle, Dendroctonus ponderosae Hopkins, a major forest pest.</title>
        <authorList>
            <person name="Keeling C.I."/>
            <person name="Yuen M.M."/>
            <person name="Liao N.Y."/>
            <person name="Docking T.R."/>
            <person name="Chan S.K."/>
            <person name="Taylor G.A."/>
            <person name="Palmquist D.L."/>
            <person name="Jackman S.D."/>
            <person name="Nguyen A."/>
            <person name="Li M."/>
            <person name="Henderson H."/>
            <person name="Janes J.K."/>
            <person name="Zhao Y."/>
            <person name="Pandoh P."/>
            <person name="Moore R."/>
            <person name="Sperling F.A."/>
            <person name="Huber D.P."/>
            <person name="Birol I."/>
            <person name="Jones S.J."/>
            <person name="Bohlmann J."/>
        </authorList>
    </citation>
    <scope>NUCLEOTIDE SEQUENCE</scope>
</reference>
<feature type="chain" id="PRO_5043591229" description="Sphingomyelin phosphodiesterase C-terminal domain-containing protein" evidence="9">
    <location>
        <begin position="20"/>
        <end position="476"/>
    </location>
</feature>
<keyword evidence="3" id="KW-0479">Metal-binding</keyword>
<reference evidence="11" key="2">
    <citation type="submission" date="2024-08" db="UniProtKB">
        <authorList>
            <consortium name="EnsemblMetazoa"/>
        </authorList>
    </citation>
    <scope>IDENTIFICATION</scope>
</reference>
<accession>A0AAR5PIM8</accession>
<dbReference type="CDD" id="cd00842">
    <property type="entry name" value="MPP_ASMase"/>
    <property type="match status" value="1"/>
</dbReference>
<evidence type="ECO:0000259" key="10">
    <source>
        <dbReference type="Pfam" id="PF19272"/>
    </source>
</evidence>
<protein>
    <recommendedName>
        <fullName evidence="10">Sphingomyelin phosphodiesterase C-terminal domain-containing protein</fullName>
    </recommendedName>
</protein>
<keyword evidence="4 9" id="KW-0732">Signal</keyword>
<dbReference type="GO" id="GO:0008081">
    <property type="term" value="F:phosphoric diester hydrolase activity"/>
    <property type="evidence" value="ECO:0007669"/>
    <property type="project" value="TreeGrafter"/>
</dbReference>
<feature type="region of interest" description="Disordered" evidence="8">
    <location>
        <begin position="54"/>
        <end position="79"/>
    </location>
</feature>
<evidence type="ECO:0000256" key="1">
    <source>
        <dbReference type="ARBA" id="ARBA00001947"/>
    </source>
</evidence>